<reference evidence="2" key="1">
    <citation type="submission" date="2019-12" db="EMBL/GenBank/DDBJ databases">
        <title>Comparative genomics gives insights into the taxonomy of the Azoarcus-Aromatoleum group and reveals separate origins of nif in the plant-associated Azoarcus and non-plant-associated Aromatoleum sub-groups.</title>
        <authorList>
            <person name="Lafos M."/>
            <person name="Maluk M."/>
            <person name="Batista M."/>
            <person name="Junghare M."/>
            <person name="Carmona M."/>
            <person name="Faoro H."/>
            <person name="Cruz L.M."/>
            <person name="Battistoni F."/>
            <person name="De Souza E."/>
            <person name="Pedrosa F."/>
            <person name="Chen W.-M."/>
            <person name="Poole P.S."/>
            <person name="Dixon R.A."/>
            <person name="James E.K."/>
        </authorList>
    </citation>
    <scope>NUCLEOTIDE SEQUENCE</scope>
    <source>
        <strain evidence="2">U120</strain>
    </source>
</reference>
<organism evidence="2 3">
    <name type="scientific">Aromatoleum buckelii</name>
    <dbReference type="NCBI Taxonomy" id="200254"/>
    <lineage>
        <taxon>Bacteria</taxon>
        <taxon>Pseudomonadati</taxon>
        <taxon>Pseudomonadota</taxon>
        <taxon>Betaproteobacteria</taxon>
        <taxon>Rhodocyclales</taxon>
        <taxon>Rhodocyclaceae</taxon>
        <taxon>Aromatoleum</taxon>
    </lineage>
</organism>
<proteinExistence type="predicted"/>
<dbReference type="Proteomes" id="UP000601990">
    <property type="component" value="Unassembled WGS sequence"/>
</dbReference>
<accession>A0ABX1N197</accession>
<sequence length="142" mass="16054">MRIVTRYGKVSRMKMTTDNLSSDLPPLQRGRQVGDRPMTATERQRRSRSLKRKAGAREFLVRVEKTHLAVIEELAEAQGKGVAATLKEVLTMSLDRFAAVFARADEMRAQGATDDEIIMHFQRELGMELPAPRRREAEGDAD</sequence>
<gene>
    <name evidence="2" type="ORF">GO608_07240</name>
</gene>
<name>A0ABX1N197_9RHOO</name>
<dbReference type="RefSeq" id="WP_169198404.1">
    <property type="nucleotide sequence ID" value="NZ_WTVH02000008.1"/>
</dbReference>
<evidence type="ECO:0000256" key="1">
    <source>
        <dbReference type="SAM" id="MobiDB-lite"/>
    </source>
</evidence>
<feature type="region of interest" description="Disordered" evidence="1">
    <location>
        <begin position="17"/>
        <end position="53"/>
    </location>
</feature>
<protein>
    <submittedName>
        <fullName evidence="2">Uncharacterized protein</fullName>
    </submittedName>
</protein>
<keyword evidence="3" id="KW-1185">Reference proteome</keyword>
<evidence type="ECO:0000313" key="2">
    <source>
        <dbReference type="EMBL" id="NMF93121.1"/>
    </source>
</evidence>
<evidence type="ECO:0000313" key="3">
    <source>
        <dbReference type="Proteomes" id="UP000601990"/>
    </source>
</evidence>
<comment type="caution">
    <text evidence="2">The sequence shown here is derived from an EMBL/GenBank/DDBJ whole genome shotgun (WGS) entry which is preliminary data.</text>
</comment>
<dbReference type="EMBL" id="WTVH01000010">
    <property type="protein sequence ID" value="NMF93121.1"/>
    <property type="molecule type" value="Genomic_DNA"/>
</dbReference>